<feature type="domain" description="Solute-binding protein family 3/N-terminal" evidence="3">
    <location>
        <begin position="36"/>
        <end position="264"/>
    </location>
</feature>
<dbReference type="CDD" id="cd01004">
    <property type="entry name" value="PBP2_MidA_like"/>
    <property type="match status" value="1"/>
</dbReference>
<dbReference type="Proteomes" id="UP000325255">
    <property type="component" value="Unassembled WGS sequence"/>
</dbReference>
<organism evidence="4 5">
    <name type="scientific">Rhodovastum atsumiense</name>
    <dbReference type="NCBI Taxonomy" id="504468"/>
    <lineage>
        <taxon>Bacteria</taxon>
        <taxon>Pseudomonadati</taxon>
        <taxon>Pseudomonadota</taxon>
        <taxon>Alphaproteobacteria</taxon>
        <taxon>Acetobacterales</taxon>
        <taxon>Acetobacteraceae</taxon>
        <taxon>Rhodovastum</taxon>
    </lineage>
</organism>
<dbReference type="AlphaFoldDB" id="A0A5M6INW2"/>
<dbReference type="SUPFAM" id="SSF53850">
    <property type="entry name" value="Periplasmic binding protein-like II"/>
    <property type="match status" value="1"/>
</dbReference>
<feature type="signal peptide" evidence="2">
    <location>
        <begin position="1"/>
        <end position="26"/>
    </location>
</feature>
<dbReference type="Pfam" id="PF00497">
    <property type="entry name" value="SBP_bac_3"/>
    <property type="match status" value="1"/>
</dbReference>
<dbReference type="EMBL" id="VWPK01000055">
    <property type="protein sequence ID" value="KAA5609248.1"/>
    <property type="molecule type" value="Genomic_DNA"/>
</dbReference>
<accession>A0A5M6INW2</accession>
<sequence length="275" mass="29393">MRRRRLVPALAFAAAVLAWDAGAAHAAAPSFVRGGAVTLCTDPTYAPMEFFERPGERQPVGFDIDLARALAQRWGVSLRILTMDFTGLLPGLDAKRCDFVMSGTFVTPERLSRFNGVPYIASAQVILVRAGSSGVAAPDDLAGKVVSVQAGTVYEKRLHALDEAFRAAGRPGITIQAYPGGSDAVQQLTTGRAAATITQDTEAAYRAVAQKGQFAVAYSWPATDEFGIFFSKNPADYARIKADIEALRADGTIARLAATWHLPESDAAAPLHWPE</sequence>
<name>A0A5M6INW2_9PROT</name>
<proteinExistence type="predicted"/>
<gene>
    <name evidence="4" type="ORF">F1189_25050</name>
</gene>
<dbReference type="Gene3D" id="3.40.190.10">
    <property type="entry name" value="Periplasmic binding protein-like II"/>
    <property type="match status" value="2"/>
</dbReference>
<keyword evidence="5" id="KW-1185">Reference proteome</keyword>
<evidence type="ECO:0000313" key="4">
    <source>
        <dbReference type="EMBL" id="KAA5609248.1"/>
    </source>
</evidence>
<dbReference type="SMART" id="SM00062">
    <property type="entry name" value="PBPb"/>
    <property type="match status" value="1"/>
</dbReference>
<dbReference type="PANTHER" id="PTHR35936">
    <property type="entry name" value="MEMBRANE-BOUND LYTIC MUREIN TRANSGLYCOSYLASE F"/>
    <property type="match status" value="1"/>
</dbReference>
<dbReference type="OrthoDB" id="9814550at2"/>
<feature type="chain" id="PRO_5024464058" evidence="2">
    <location>
        <begin position="27"/>
        <end position="275"/>
    </location>
</feature>
<evidence type="ECO:0000259" key="3">
    <source>
        <dbReference type="SMART" id="SM00062"/>
    </source>
</evidence>
<evidence type="ECO:0000313" key="5">
    <source>
        <dbReference type="Proteomes" id="UP000325255"/>
    </source>
</evidence>
<comment type="caution">
    <text evidence="4">The sequence shown here is derived from an EMBL/GenBank/DDBJ whole genome shotgun (WGS) entry which is preliminary data.</text>
</comment>
<protein>
    <submittedName>
        <fullName evidence="4">ABC transporter substrate-binding protein</fullName>
    </submittedName>
</protein>
<dbReference type="InterPro" id="IPR001638">
    <property type="entry name" value="Solute-binding_3/MltF_N"/>
</dbReference>
<dbReference type="PANTHER" id="PTHR35936:SF17">
    <property type="entry name" value="ARGININE-BINDING EXTRACELLULAR PROTEIN ARTP"/>
    <property type="match status" value="1"/>
</dbReference>
<keyword evidence="1 2" id="KW-0732">Signal</keyword>
<reference evidence="4 5" key="1">
    <citation type="submission" date="2019-09" db="EMBL/GenBank/DDBJ databases">
        <title>Genome sequence of Rhodovastum atsumiense, a diverse member of the Acetobacteraceae family of non-sulfur purple photosynthetic bacteria.</title>
        <authorList>
            <person name="Meyer T."/>
            <person name="Kyndt J."/>
        </authorList>
    </citation>
    <scope>NUCLEOTIDE SEQUENCE [LARGE SCALE GENOMIC DNA]</scope>
    <source>
        <strain evidence="4 5">DSM 21279</strain>
    </source>
</reference>
<evidence type="ECO:0000256" key="1">
    <source>
        <dbReference type="ARBA" id="ARBA00022729"/>
    </source>
</evidence>
<dbReference type="RefSeq" id="WP_150044007.1">
    <property type="nucleotide sequence ID" value="NZ_OW485601.1"/>
</dbReference>
<evidence type="ECO:0000256" key="2">
    <source>
        <dbReference type="SAM" id="SignalP"/>
    </source>
</evidence>